<evidence type="ECO:0000256" key="3">
    <source>
        <dbReference type="ARBA" id="ARBA00023002"/>
    </source>
</evidence>
<sequence>MAETARETGSLPVTNVQVLAETCNSKGVGVDLQVPERYLTKDPSAEEVVAAGDNTCAIPVIDLSRLVDPLSSSSECAKLVSACHDWGFFQLINHGVPDQVIGNLKSDVVEFFKQPLEDKEECAQRPGSLEGYGQAFVVSEDQKLDWADMLYPTESRDMRFWPTRPPSFRNSVDTYSLEAIELGHRVLEFMAKGVGAEPASLRGAFQGQATQGMRANYYPPCRQAADRVLGISPHTDANGLTVLLQINDDVHGLQVKKDGRWFTVEAMDGAFIVNVGDALEVMSNGKFTSVEHRAVIHPIKERISVALFFFPVPNMIVGPLPELTKGDKSRYRSTNYQDYLKQFYAAKLDGRKQLAKQRERGIPIMAEAAREMGSLPVTNVQALAETCNSNGVDDDLQVPERYLIKEPSAEEVVAGGDSNCAIPVIDLDRLVDPRSSSSECAKLVSACRHWGFFQPASLRGVFQGQTQGMRVNYYPACRQAADRVLGLSPHSDPGGLTLLLQINNDVHGLQVKKDGKWFAVEAMDDAFIVNVDDALEVAHASSLSRTSSPPVAHFRLAGL</sequence>
<dbReference type="EMBL" id="CP144746">
    <property type="protein sequence ID" value="WVZ56987.1"/>
    <property type="molecule type" value="Genomic_DNA"/>
</dbReference>
<dbReference type="InterPro" id="IPR044861">
    <property type="entry name" value="IPNS-like_FE2OG_OXY"/>
</dbReference>
<dbReference type="Pfam" id="PF03171">
    <property type="entry name" value="2OG-FeII_Oxy"/>
    <property type="match status" value="2"/>
</dbReference>
<organism evidence="6 7">
    <name type="scientific">Paspalum notatum var. saurae</name>
    <dbReference type="NCBI Taxonomy" id="547442"/>
    <lineage>
        <taxon>Eukaryota</taxon>
        <taxon>Viridiplantae</taxon>
        <taxon>Streptophyta</taxon>
        <taxon>Embryophyta</taxon>
        <taxon>Tracheophyta</taxon>
        <taxon>Spermatophyta</taxon>
        <taxon>Magnoliopsida</taxon>
        <taxon>Liliopsida</taxon>
        <taxon>Poales</taxon>
        <taxon>Poaceae</taxon>
        <taxon>PACMAD clade</taxon>
        <taxon>Panicoideae</taxon>
        <taxon>Andropogonodae</taxon>
        <taxon>Paspaleae</taxon>
        <taxon>Paspalinae</taxon>
        <taxon>Paspalum</taxon>
    </lineage>
</organism>
<keyword evidence="4" id="KW-0408">Iron</keyword>
<dbReference type="GO" id="GO:0046872">
    <property type="term" value="F:metal ion binding"/>
    <property type="evidence" value="ECO:0007669"/>
    <property type="project" value="UniProtKB-KW"/>
</dbReference>
<dbReference type="SUPFAM" id="SSF51197">
    <property type="entry name" value="Clavaminate synthase-like"/>
    <property type="match status" value="2"/>
</dbReference>
<protein>
    <recommendedName>
        <fullName evidence="5">Fe2OG dioxygenase domain-containing protein</fullName>
    </recommendedName>
</protein>
<evidence type="ECO:0000313" key="6">
    <source>
        <dbReference type="EMBL" id="WVZ56987.1"/>
    </source>
</evidence>
<proteinExistence type="inferred from homology"/>
<evidence type="ECO:0000313" key="7">
    <source>
        <dbReference type="Proteomes" id="UP001341281"/>
    </source>
</evidence>
<feature type="domain" description="Fe2OG dioxygenase" evidence="5">
    <location>
        <begin position="209"/>
        <end position="313"/>
    </location>
</feature>
<dbReference type="GO" id="GO:0016491">
    <property type="term" value="F:oxidoreductase activity"/>
    <property type="evidence" value="ECO:0007669"/>
    <property type="project" value="UniProtKB-KW"/>
</dbReference>
<evidence type="ECO:0000256" key="4">
    <source>
        <dbReference type="ARBA" id="ARBA00023004"/>
    </source>
</evidence>
<name>A0AAQ3SL51_PASNO</name>
<dbReference type="InterPro" id="IPR027443">
    <property type="entry name" value="IPNS-like_sf"/>
</dbReference>
<dbReference type="Pfam" id="PF14226">
    <property type="entry name" value="DIOX_N"/>
    <property type="match status" value="2"/>
</dbReference>
<dbReference type="Gene3D" id="2.60.120.330">
    <property type="entry name" value="B-lactam Antibiotic, Isopenicillin N Synthase, Chain"/>
    <property type="match status" value="3"/>
</dbReference>
<keyword evidence="3" id="KW-0560">Oxidoreductase</keyword>
<dbReference type="PROSITE" id="PS51471">
    <property type="entry name" value="FE2OG_OXY"/>
    <property type="match status" value="1"/>
</dbReference>
<evidence type="ECO:0000259" key="5">
    <source>
        <dbReference type="PROSITE" id="PS51471"/>
    </source>
</evidence>
<dbReference type="InterPro" id="IPR005123">
    <property type="entry name" value="Oxoglu/Fe-dep_dioxygenase_dom"/>
</dbReference>
<dbReference type="PANTHER" id="PTHR47991">
    <property type="entry name" value="OXOGLUTARATE/IRON-DEPENDENT DIOXYGENASE"/>
    <property type="match status" value="1"/>
</dbReference>
<dbReference type="FunFam" id="2.60.120.330:FF:000001">
    <property type="entry name" value="Protein SRG1"/>
    <property type="match status" value="1"/>
</dbReference>
<reference evidence="6 7" key="1">
    <citation type="submission" date="2024-02" db="EMBL/GenBank/DDBJ databases">
        <title>High-quality chromosome-scale genome assembly of Pensacola bahiagrass (Paspalum notatum Flugge var. saurae).</title>
        <authorList>
            <person name="Vega J.M."/>
            <person name="Podio M."/>
            <person name="Orjuela J."/>
            <person name="Siena L.A."/>
            <person name="Pessino S.C."/>
            <person name="Combes M.C."/>
            <person name="Mariac C."/>
            <person name="Albertini E."/>
            <person name="Pupilli F."/>
            <person name="Ortiz J.P.A."/>
            <person name="Leblanc O."/>
        </authorList>
    </citation>
    <scope>NUCLEOTIDE SEQUENCE [LARGE SCALE GENOMIC DNA]</scope>
    <source>
        <strain evidence="6">R1</strain>
        <tissue evidence="6">Leaf</tissue>
    </source>
</reference>
<comment type="similarity">
    <text evidence="1">Belongs to the iron/ascorbate-dependent oxidoreductase family.</text>
</comment>
<keyword evidence="7" id="KW-1185">Reference proteome</keyword>
<dbReference type="AlphaFoldDB" id="A0AAQ3SL51"/>
<dbReference type="InterPro" id="IPR050295">
    <property type="entry name" value="Plant_2OG-oxidoreductases"/>
</dbReference>
<evidence type="ECO:0000256" key="2">
    <source>
        <dbReference type="ARBA" id="ARBA00022723"/>
    </source>
</evidence>
<dbReference type="InterPro" id="IPR026992">
    <property type="entry name" value="DIOX_N"/>
</dbReference>
<accession>A0AAQ3SL51</accession>
<evidence type="ECO:0000256" key="1">
    <source>
        <dbReference type="ARBA" id="ARBA00008056"/>
    </source>
</evidence>
<dbReference type="Proteomes" id="UP001341281">
    <property type="component" value="Chromosome 02"/>
</dbReference>
<gene>
    <name evidence="6" type="ORF">U9M48_007440</name>
</gene>
<keyword evidence="2" id="KW-0479">Metal-binding</keyword>